<comment type="catalytic activity">
    <reaction evidence="1 16">
        <text>(R)-pantothenate + ATP = (R)-4'-phosphopantothenate + ADP + H(+)</text>
        <dbReference type="Rhea" id="RHEA:16373"/>
        <dbReference type="ChEBI" id="CHEBI:10986"/>
        <dbReference type="ChEBI" id="CHEBI:15378"/>
        <dbReference type="ChEBI" id="CHEBI:29032"/>
        <dbReference type="ChEBI" id="CHEBI:30616"/>
        <dbReference type="ChEBI" id="CHEBI:456216"/>
        <dbReference type="EC" id="2.7.1.33"/>
    </reaction>
</comment>
<comment type="caution">
    <text evidence="17">The sequence shown here is derived from an EMBL/GenBank/DDBJ whole genome shotgun (WGS) entry which is preliminary data.</text>
</comment>
<dbReference type="GO" id="GO:0015937">
    <property type="term" value="P:coenzyme A biosynthetic process"/>
    <property type="evidence" value="ECO:0007669"/>
    <property type="project" value="UniProtKB-UniRule"/>
</dbReference>
<dbReference type="GO" id="GO:0005737">
    <property type="term" value="C:cytoplasm"/>
    <property type="evidence" value="ECO:0007669"/>
    <property type="project" value="UniProtKB-SubCell"/>
</dbReference>
<dbReference type="Proteomes" id="UP000441925">
    <property type="component" value="Unassembled WGS sequence"/>
</dbReference>
<evidence type="ECO:0000256" key="12">
    <source>
        <dbReference type="ARBA" id="ARBA00022958"/>
    </source>
</evidence>
<comment type="subcellular location">
    <subcellularLocation>
        <location evidence="3 16">Cytoplasm</location>
    </subcellularLocation>
</comment>
<keyword evidence="9 16" id="KW-0547">Nucleotide-binding</keyword>
<evidence type="ECO:0000256" key="8">
    <source>
        <dbReference type="ARBA" id="ARBA00022679"/>
    </source>
</evidence>
<sequence>MLLVVDVGNTNTVIGVYNKNKLKTRFRITTNLIATSDELVQTIYNILVIHNIDKNNIEATIISSVAPDVLYSWQSANRKFFEREAMIVGIGTKTGIDIKYDNPREVGTDRIVDAVAAYELYGGPTIVVDLGTASTFDVVNQKGQYLGGSIAPGFKTSLDALISRTAQLPRIELHDPKTAIAKNTIESINSGMVYGYIGLIDGIIGELIKEVIELENVSEEDIKIVSTGGYSELLASESRYIEIIENDLTLEGLRLIYERTIKK</sequence>
<evidence type="ECO:0000256" key="6">
    <source>
        <dbReference type="ARBA" id="ARBA00012102"/>
    </source>
</evidence>
<keyword evidence="13 16" id="KW-0173">Coenzyme A biosynthesis</keyword>
<protein>
    <recommendedName>
        <fullName evidence="15 16">Type III pantothenate kinase</fullName>
        <ecNumber evidence="6 16">2.7.1.33</ecNumber>
    </recommendedName>
    <alternativeName>
        <fullName evidence="16">PanK-III</fullName>
    </alternativeName>
    <alternativeName>
        <fullName evidence="16">Pantothenic acid kinase</fullName>
    </alternativeName>
</protein>
<dbReference type="CDD" id="cd24015">
    <property type="entry name" value="ASKHA_NBD_PanK-III"/>
    <property type="match status" value="1"/>
</dbReference>
<reference evidence="17 18" key="1">
    <citation type="submission" date="2019-08" db="EMBL/GenBank/DDBJ databases">
        <title>In-depth cultivation of the pig gut microbiome towards novel bacterial diversity and tailored functional studies.</title>
        <authorList>
            <person name="Wylensek D."/>
            <person name="Hitch T.C.A."/>
            <person name="Clavel T."/>
        </authorList>
    </citation>
    <scope>NUCLEOTIDE SEQUENCE [LARGE SCALE GENOMIC DNA]</scope>
    <source>
        <strain evidence="17 18">WCA-380-WT-2B</strain>
    </source>
</reference>
<accession>A0A6N7VEC2</accession>
<dbReference type="RefSeq" id="WP_154539147.1">
    <property type="nucleotide sequence ID" value="NZ_VULQ01000002.1"/>
</dbReference>
<feature type="binding site" evidence="16">
    <location>
        <begin position="107"/>
        <end position="110"/>
    </location>
    <ligand>
        <name>substrate</name>
    </ligand>
</feature>
<dbReference type="Gene3D" id="3.30.420.40">
    <property type="match status" value="2"/>
</dbReference>
<evidence type="ECO:0000256" key="13">
    <source>
        <dbReference type="ARBA" id="ARBA00022993"/>
    </source>
</evidence>
<dbReference type="EC" id="2.7.1.33" evidence="6 16"/>
<keyword evidence="8 16" id="KW-0808">Transferase</keyword>
<dbReference type="SUPFAM" id="SSF53067">
    <property type="entry name" value="Actin-like ATPase domain"/>
    <property type="match status" value="2"/>
</dbReference>
<evidence type="ECO:0000256" key="15">
    <source>
        <dbReference type="ARBA" id="ARBA00040883"/>
    </source>
</evidence>
<name>A0A6N7VEC2_9FIRM</name>
<dbReference type="NCBIfam" id="NF009848">
    <property type="entry name" value="PRK13318.1-6"/>
    <property type="match status" value="1"/>
</dbReference>
<evidence type="ECO:0000256" key="3">
    <source>
        <dbReference type="ARBA" id="ARBA00004496"/>
    </source>
</evidence>
<evidence type="ECO:0000256" key="10">
    <source>
        <dbReference type="ARBA" id="ARBA00022777"/>
    </source>
</evidence>
<feature type="binding site" evidence="16">
    <location>
        <position position="132"/>
    </location>
    <ligand>
        <name>ATP</name>
        <dbReference type="ChEBI" id="CHEBI:30616"/>
    </ligand>
</feature>
<comment type="subunit">
    <text evidence="5 16">Homodimer.</text>
</comment>
<evidence type="ECO:0000256" key="2">
    <source>
        <dbReference type="ARBA" id="ARBA00001958"/>
    </source>
</evidence>
<dbReference type="Pfam" id="PF03309">
    <property type="entry name" value="Pan_kinase"/>
    <property type="match status" value="1"/>
</dbReference>
<keyword evidence="10 16" id="KW-0418">Kinase</keyword>
<dbReference type="GO" id="GO:0004594">
    <property type="term" value="F:pantothenate kinase activity"/>
    <property type="evidence" value="ECO:0007669"/>
    <property type="project" value="UniProtKB-UniRule"/>
</dbReference>
<feature type="binding site" evidence="16">
    <location>
        <position position="100"/>
    </location>
    <ligand>
        <name>substrate</name>
    </ligand>
</feature>
<evidence type="ECO:0000256" key="4">
    <source>
        <dbReference type="ARBA" id="ARBA00005225"/>
    </source>
</evidence>
<evidence type="ECO:0000256" key="16">
    <source>
        <dbReference type="HAMAP-Rule" id="MF_01274"/>
    </source>
</evidence>
<comment type="function">
    <text evidence="16">Catalyzes the phosphorylation of pantothenate (Pan), the first step in CoA biosynthesis.</text>
</comment>
<evidence type="ECO:0000256" key="14">
    <source>
        <dbReference type="ARBA" id="ARBA00038036"/>
    </source>
</evidence>
<dbReference type="PANTHER" id="PTHR34265">
    <property type="entry name" value="TYPE III PANTOTHENATE KINASE"/>
    <property type="match status" value="1"/>
</dbReference>
<keyword evidence="18" id="KW-1185">Reference proteome</keyword>
<feature type="binding site" evidence="16">
    <location>
        <begin position="6"/>
        <end position="13"/>
    </location>
    <ligand>
        <name>ATP</name>
        <dbReference type="ChEBI" id="CHEBI:30616"/>
    </ligand>
</feature>
<dbReference type="InterPro" id="IPR004619">
    <property type="entry name" value="Type_III_PanK"/>
</dbReference>
<evidence type="ECO:0000256" key="11">
    <source>
        <dbReference type="ARBA" id="ARBA00022840"/>
    </source>
</evidence>
<dbReference type="NCBIfam" id="TIGR00671">
    <property type="entry name" value="baf"/>
    <property type="match status" value="1"/>
</dbReference>
<comment type="cofactor">
    <cofactor evidence="2">
        <name>K(+)</name>
        <dbReference type="ChEBI" id="CHEBI:29103"/>
    </cofactor>
</comment>
<feature type="binding site" evidence="16">
    <location>
        <position position="184"/>
    </location>
    <ligand>
        <name>substrate</name>
    </ligand>
</feature>
<evidence type="ECO:0000256" key="9">
    <source>
        <dbReference type="ARBA" id="ARBA00022741"/>
    </source>
</evidence>
<comment type="cofactor">
    <cofactor evidence="16">
        <name>NH4(+)</name>
        <dbReference type="ChEBI" id="CHEBI:28938"/>
    </cofactor>
    <cofactor evidence="16">
        <name>K(+)</name>
        <dbReference type="ChEBI" id="CHEBI:29103"/>
    </cofactor>
    <text evidence="16">A monovalent cation. Ammonium or potassium.</text>
</comment>
<comment type="similarity">
    <text evidence="14 16">Belongs to the type III pantothenate kinase family.</text>
</comment>
<dbReference type="AlphaFoldDB" id="A0A6N7VEC2"/>
<organism evidence="17 18">
    <name type="scientific">Anaerococcus porci</name>
    <dbReference type="NCBI Taxonomy" id="2652269"/>
    <lineage>
        <taxon>Bacteria</taxon>
        <taxon>Bacillati</taxon>
        <taxon>Bacillota</taxon>
        <taxon>Tissierellia</taxon>
        <taxon>Tissierellales</taxon>
        <taxon>Peptoniphilaceae</taxon>
        <taxon>Anaerococcus</taxon>
    </lineage>
</organism>
<keyword evidence="11 16" id="KW-0067">ATP-binding</keyword>
<dbReference type="NCBIfam" id="NF009855">
    <property type="entry name" value="PRK13321.1"/>
    <property type="match status" value="1"/>
</dbReference>
<evidence type="ECO:0000313" key="18">
    <source>
        <dbReference type="Proteomes" id="UP000441925"/>
    </source>
</evidence>
<evidence type="ECO:0000256" key="1">
    <source>
        <dbReference type="ARBA" id="ARBA00001206"/>
    </source>
</evidence>
<gene>
    <name evidence="16" type="primary">coaX</name>
    <name evidence="17" type="ORF">FYJ26_02105</name>
</gene>
<dbReference type="PANTHER" id="PTHR34265:SF1">
    <property type="entry name" value="TYPE III PANTOTHENATE KINASE"/>
    <property type="match status" value="1"/>
</dbReference>
<dbReference type="InterPro" id="IPR043129">
    <property type="entry name" value="ATPase_NBD"/>
</dbReference>
<keyword evidence="12 16" id="KW-0630">Potassium</keyword>
<dbReference type="EMBL" id="VULQ01000002">
    <property type="protein sequence ID" value="MSS77221.1"/>
    <property type="molecule type" value="Genomic_DNA"/>
</dbReference>
<proteinExistence type="inferred from homology"/>
<dbReference type="GO" id="GO:0005524">
    <property type="term" value="F:ATP binding"/>
    <property type="evidence" value="ECO:0007669"/>
    <property type="project" value="UniProtKB-UniRule"/>
</dbReference>
<evidence type="ECO:0000313" key="17">
    <source>
        <dbReference type="EMBL" id="MSS77221.1"/>
    </source>
</evidence>
<evidence type="ECO:0000256" key="5">
    <source>
        <dbReference type="ARBA" id="ARBA00011738"/>
    </source>
</evidence>
<dbReference type="HAMAP" id="MF_01274">
    <property type="entry name" value="Pantothen_kinase_3"/>
    <property type="match status" value="1"/>
</dbReference>
<feature type="binding site" evidence="16">
    <location>
        <position position="129"/>
    </location>
    <ligand>
        <name>K(+)</name>
        <dbReference type="ChEBI" id="CHEBI:29103"/>
    </ligand>
</feature>
<dbReference type="GO" id="GO:0046872">
    <property type="term" value="F:metal ion binding"/>
    <property type="evidence" value="ECO:0007669"/>
    <property type="project" value="UniProtKB-KW"/>
</dbReference>
<comment type="pathway">
    <text evidence="4 16">Cofactor biosynthesis; coenzyme A biosynthesis; CoA from (R)-pantothenate: step 1/5.</text>
</comment>
<evidence type="ECO:0000256" key="7">
    <source>
        <dbReference type="ARBA" id="ARBA00022490"/>
    </source>
</evidence>
<dbReference type="UniPathway" id="UPA00241">
    <property type="reaction ID" value="UER00352"/>
</dbReference>
<keyword evidence="16" id="KW-0479">Metal-binding</keyword>
<feature type="active site" description="Proton acceptor" evidence="16">
    <location>
        <position position="109"/>
    </location>
</feature>
<keyword evidence="7 16" id="KW-0963">Cytoplasm</keyword>